<name>A0ABR3HQ86_LOXSC</name>
<proteinExistence type="predicted"/>
<reference evidence="1 2" key="1">
    <citation type="submission" date="2024-06" db="EMBL/GenBank/DDBJ databases">
        <title>A chromosome-level genome assembly of beet webworm, Loxostege sticticalis.</title>
        <authorList>
            <person name="Zhang Y."/>
        </authorList>
    </citation>
    <scope>NUCLEOTIDE SEQUENCE [LARGE SCALE GENOMIC DNA]</scope>
    <source>
        <strain evidence="1">AQ026</strain>
        <tissue evidence="1">Whole body</tissue>
    </source>
</reference>
<organism evidence="1 2">
    <name type="scientific">Loxostege sticticalis</name>
    <name type="common">Beet webworm moth</name>
    <dbReference type="NCBI Taxonomy" id="481309"/>
    <lineage>
        <taxon>Eukaryota</taxon>
        <taxon>Metazoa</taxon>
        <taxon>Ecdysozoa</taxon>
        <taxon>Arthropoda</taxon>
        <taxon>Hexapoda</taxon>
        <taxon>Insecta</taxon>
        <taxon>Pterygota</taxon>
        <taxon>Neoptera</taxon>
        <taxon>Endopterygota</taxon>
        <taxon>Lepidoptera</taxon>
        <taxon>Glossata</taxon>
        <taxon>Ditrysia</taxon>
        <taxon>Pyraloidea</taxon>
        <taxon>Crambidae</taxon>
        <taxon>Pyraustinae</taxon>
        <taxon>Loxostege</taxon>
    </lineage>
</organism>
<evidence type="ECO:0000313" key="1">
    <source>
        <dbReference type="EMBL" id="KAL0878643.1"/>
    </source>
</evidence>
<dbReference type="InterPro" id="IPR036691">
    <property type="entry name" value="Endo/exonu/phosph_ase_sf"/>
</dbReference>
<comment type="caution">
    <text evidence="1">The sequence shown here is derived from an EMBL/GenBank/DDBJ whole genome shotgun (WGS) entry which is preliminary data.</text>
</comment>
<accession>A0ABR3HQ86</accession>
<dbReference type="Gene3D" id="3.60.10.10">
    <property type="entry name" value="Endonuclease/exonuclease/phosphatase"/>
    <property type="match status" value="1"/>
</dbReference>
<dbReference type="EMBL" id="JBEUOH010000015">
    <property type="protein sequence ID" value="KAL0878643.1"/>
    <property type="molecule type" value="Genomic_DNA"/>
</dbReference>
<evidence type="ECO:0000313" key="2">
    <source>
        <dbReference type="Proteomes" id="UP001549920"/>
    </source>
</evidence>
<gene>
    <name evidence="1" type="ORF">ABMA27_003716</name>
</gene>
<sequence length="279" mass="32370">MANLNLYYQNTRGLRTKTHTFKRNLQLNQHDVISLTETWLIDGINDSELFDERYLVWRRDRNYQCTQEKYGGGVLLAVRRDLMAIQRPEWSSSAEDIWITVTYKHDRKQTNIHFCTLYLCNENNGNSYNTQLHNFTDKLTLIINSYFNLANIDWISDGENLQPSGVAGETQINFIDALTECNLTQFNSYRNVNNRLLDLVLRIRRTARSNADRGKRQIFVRHIAISVSCDDPLVPEDLHHKSLIATLNLCGPEYLKMKSQSAGTTVSPCIFEDCRGIHY</sequence>
<dbReference type="SUPFAM" id="SSF56219">
    <property type="entry name" value="DNase I-like"/>
    <property type="match status" value="1"/>
</dbReference>
<keyword evidence="2" id="KW-1185">Reference proteome</keyword>
<dbReference type="Proteomes" id="UP001549920">
    <property type="component" value="Unassembled WGS sequence"/>
</dbReference>
<protein>
    <submittedName>
        <fullName evidence="1">Uncharacterized protein</fullName>
    </submittedName>
</protein>